<keyword evidence="3" id="KW-0804">Transcription</keyword>
<name>A0A645HZ70_9ZZZZ</name>
<organism evidence="5">
    <name type="scientific">bioreactor metagenome</name>
    <dbReference type="NCBI Taxonomy" id="1076179"/>
    <lineage>
        <taxon>unclassified sequences</taxon>
        <taxon>metagenomes</taxon>
        <taxon>ecological metagenomes</taxon>
    </lineage>
</organism>
<dbReference type="GO" id="GO:0006352">
    <property type="term" value="P:DNA-templated transcription initiation"/>
    <property type="evidence" value="ECO:0007669"/>
    <property type="project" value="InterPro"/>
</dbReference>
<keyword evidence="1" id="KW-0805">Transcription regulation</keyword>
<dbReference type="NCBIfam" id="TIGR02937">
    <property type="entry name" value="sigma70-ECF"/>
    <property type="match status" value="1"/>
</dbReference>
<dbReference type="InterPro" id="IPR014284">
    <property type="entry name" value="RNA_pol_sigma-70_dom"/>
</dbReference>
<dbReference type="InterPro" id="IPR039425">
    <property type="entry name" value="RNA_pol_sigma-70-like"/>
</dbReference>
<dbReference type="GO" id="GO:0016987">
    <property type="term" value="F:sigma factor activity"/>
    <property type="evidence" value="ECO:0007669"/>
    <property type="project" value="UniProtKB-KW"/>
</dbReference>
<dbReference type="InterPro" id="IPR013324">
    <property type="entry name" value="RNA_pol_sigma_r3/r4-like"/>
</dbReference>
<evidence type="ECO:0000259" key="4">
    <source>
        <dbReference type="Pfam" id="PF08281"/>
    </source>
</evidence>
<dbReference type="InterPro" id="IPR036388">
    <property type="entry name" value="WH-like_DNA-bd_sf"/>
</dbReference>
<dbReference type="GO" id="GO:0003677">
    <property type="term" value="F:DNA binding"/>
    <property type="evidence" value="ECO:0007669"/>
    <property type="project" value="InterPro"/>
</dbReference>
<evidence type="ECO:0000256" key="1">
    <source>
        <dbReference type="ARBA" id="ARBA00023015"/>
    </source>
</evidence>
<keyword evidence="2" id="KW-0731">Sigma factor</keyword>
<comment type="caution">
    <text evidence="5">The sequence shown here is derived from an EMBL/GenBank/DDBJ whole genome shotgun (WGS) entry which is preliminary data.</text>
</comment>
<evidence type="ECO:0000313" key="5">
    <source>
        <dbReference type="EMBL" id="MPN43886.1"/>
    </source>
</evidence>
<dbReference type="SUPFAM" id="SSF88659">
    <property type="entry name" value="Sigma3 and sigma4 domains of RNA polymerase sigma factors"/>
    <property type="match status" value="1"/>
</dbReference>
<feature type="domain" description="RNA polymerase sigma factor 70 region 4 type 2" evidence="4">
    <location>
        <begin position="57"/>
        <end position="108"/>
    </location>
</feature>
<dbReference type="EMBL" id="VSSQ01102588">
    <property type="protein sequence ID" value="MPN43886.1"/>
    <property type="molecule type" value="Genomic_DNA"/>
</dbReference>
<sequence length="114" mass="13123">MENLDSYIFIIAKNRALNHLRKEKTDLIDLDKIQLDVFHHTQSTPESIFIDKETVDELNAVINQLPHKTKLAFHLVREDKMKYKDAAEILGVSIKTVEKQVASAVAKLREKLGR</sequence>
<dbReference type="Gene3D" id="1.10.10.10">
    <property type="entry name" value="Winged helix-like DNA-binding domain superfamily/Winged helix DNA-binding domain"/>
    <property type="match status" value="1"/>
</dbReference>
<dbReference type="PANTHER" id="PTHR43133">
    <property type="entry name" value="RNA POLYMERASE ECF-TYPE SIGMA FACTO"/>
    <property type="match status" value="1"/>
</dbReference>
<dbReference type="AlphaFoldDB" id="A0A645HZ70"/>
<dbReference type="PANTHER" id="PTHR43133:SF46">
    <property type="entry name" value="RNA POLYMERASE SIGMA-70 FACTOR ECF SUBFAMILY"/>
    <property type="match status" value="1"/>
</dbReference>
<reference evidence="5" key="1">
    <citation type="submission" date="2019-08" db="EMBL/GenBank/DDBJ databases">
        <authorList>
            <person name="Kucharzyk K."/>
            <person name="Murdoch R.W."/>
            <person name="Higgins S."/>
            <person name="Loffler F."/>
        </authorList>
    </citation>
    <scope>NUCLEOTIDE SEQUENCE</scope>
</reference>
<accession>A0A645HZ70</accession>
<evidence type="ECO:0000256" key="2">
    <source>
        <dbReference type="ARBA" id="ARBA00023082"/>
    </source>
</evidence>
<dbReference type="InterPro" id="IPR013249">
    <property type="entry name" value="RNA_pol_sigma70_r4_t2"/>
</dbReference>
<protein>
    <recommendedName>
        <fullName evidence="4">RNA polymerase sigma factor 70 region 4 type 2 domain-containing protein</fullName>
    </recommendedName>
</protein>
<dbReference type="Pfam" id="PF08281">
    <property type="entry name" value="Sigma70_r4_2"/>
    <property type="match status" value="1"/>
</dbReference>
<gene>
    <name evidence="5" type="ORF">SDC9_191447</name>
</gene>
<proteinExistence type="predicted"/>
<evidence type="ECO:0000256" key="3">
    <source>
        <dbReference type="ARBA" id="ARBA00023163"/>
    </source>
</evidence>